<name>A0A7V2ZKK7_9BACT</name>
<evidence type="ECO:0000313" key="2">
    <source>
        <dbReference type="EMBL" id="HFI91568.1"/>
    </source>
</evidence>
<evidence type="ECO:0000256" key="1">
    <source>
        <dbReference type="SAM" id="Phobius"/>
    </source>
</evidence>
<sequence>MKELIEIIKYRFIWVNILLVILSSALMFEYKVFSLMTFVLVINLYDILGYHFTLIRRSTQLPEKVIIKAYRIHQLIFEVLVAVLLGLLIGWTYSISCGILKWFGTQDILYYLFLKKELPKKFTWMKWTPFGMIKGDLSKFEVIFQVVIGIILALMVIIL</sequence>
<keyword evidence="1" id="KW-0472">Membrane</keyword>
<keyword evidence="1" id="KW-1133">Transmembrane helix</keyword>
<accession>A0A7V2ZKK7</accession>
<feature type="transmembrane region" description="Helical" evidence="1">
    <location>
        <begin position="75"/>
        <end position="93"/>
    </location>
</feature>
<feature type="transmembrane region" description="Helical" evidence="1">
    <location>
        <begin position="34"/>
        <end position="54"/>
    </location>
</feature>
<proteinExistence type="predicted"/>
<feature type="transmembrane region" description="Helical" evidence="1">
    <location>
        <begin position="142"/>
        <end position="158"/>
    </location>
</feature>
<dbReference type="AlphaFoldDB" id="A0A7V2ZKK7"/>
<gene>
    <name evidence="2" type="ORF">ENS31_08595</name>
</gene>
<keyword evidence="1" id="KW-0812">Transmembrane</keyword>
<feature type="transmembrane region" description="Helical" evidence="1">
    <location>
        <begin position="12"/>
        <end position="28"/>
    </location>
</feature>
<dbReference type="EMBL" id="DSUJ01000008">
    <property type="protein sequence ID" value="HFI91568.1"/>
    <property type="molecule type" value="Genomic_DNA"/>
</dbReference>
<organism evidence="2">
    <name type="scientific">Ignavibacterium album</name>
    <dbReference type="NCBI Taxonomy" id="591197"/>
    <lineage>
        <taxon>Bacteria</taxon>
        <taxon>Pseudomonadati</taxon>
        <taxon>Ignavibacteriota</taxon>
        <taxon>Ignavibacteria</taxon>
        <taxon>Ignavibacteriales</taxon>
        <taxon>Ignavibacteriaceae</taxon>
        <taxon>Ignavibacterium</taxon>
    </lineage>
</organism>
<reference evidence="2" key="1">
    <citation type="journal article" date="2020" name="mSystems">
        <title>Genome- and Community-Level Interaction Insights into Carbon Utilization and Element Cycling Functions of Hydrothermarchaeota in Hydrothermal Sediment.</title>
        <authorList>
            <person name="Zhou Z."/>
            <person name="Liu Y."/>
            <person name="Xu W."/>
            <person name="Pan J."/>
            <person name="Luo Z.H."/>
            <person name="Li M."/>
        </authorList>
    </citation>
    <scope>NUCLEOTIDE SEQUENCE [LARGE SCALE GENOMIC DNA]</scope>
    <source>
        <strain evidence="2">SpSt-479</strain>
    </source>
</reference>
<protein>
    <submittedName>
        <fullName evidence="2">Uncharacterized protein</fullName>
    </submittedName>
</protein>
<comment type="caution">
    <text evidence="2">The sequence shown here is derived from an EMBL/GenBank/DDBJ whole genome shotgun (WGS) entry which is preliminary data.</text>
</comment>